<keyword evidence="2" id="KW-0051">Antiviral defense</keyword>
<dbReference type="InterPro" id="IPR043128">
    <property type="entry name" value="Rev_trsase/Diguanyl_cyclase"/>
</dbReference>
<keyword evidence="5" id="KW-1185">Reference proteome</keyword>
<organism evidence="4 5">
    <name type="scientific">Thermostaphylospora chromogena</name>
    <dbReference type="NCBI Taxonomy" id="35622"/>
    <lineage>
        <taxon>Bacteria</taxon>
        <taxon>Bacillati</taxon>
        <taxon>Actinomycetota</taxon>
        <taxon>Actinomycetes</taxon>
        <taxon>Streptosporangiales</taxon>
        <taxon>Thermomonosporaceae</taxon>
        <taxon>Thermostaphylospora</taxon>
    </lineage>
</organism>
<dbReference type="Proteomes" id="UP000217103">
    <property type="component" value="Unassembled WGS sequence"/>
</dbReference>
<protein>
    <recommendedName>
        <fullName evidence="3">Cas10/Cmr2 second palm domain-containing protein</fullName>
    </recommendedName>
</protein>
<evidence type="ECO:0000259" key="3">
    <source>
        <dbReference type="Pfam" id="PF22335"/>
    </source>
</evidence>
<dbReference type="InterPro" id="IPR054767">
    <property type="entry name" value="Cas10-Cmr2_palm2"/>
</dbReference>
<feature type="domain" description="Cas10/Cmr2 second palm" evidence="3">
    <location>
        <begin position="212"/>
        <end position="359"/>
    </location>
</feature>
<reference evidence="4 5" key="1">
    <citation type="submission" date="2016-10" db="EMBL/GenBank/DDBJ databases">
        <authorList>
            <person name="de Groot N.N."/>
        </authorList>
    </citation>
    <scope>NUCLEOTIDE SEQUENCE [LARGE SCALE GENOMIC DNA]</scope>
    <source>
        <strain evidence="4 5">DSM 43794</strain>
    </source>
</reference>
<evidence type="ECO:0000313" key="5">
    <source>
        <dbReference type="Proteomes" id="UP000217103"/>
    </source>
</evidence>
<dbReference type="OrthoDB" id="442064at2"/>
<evidence type="ECO:0000256" key="1">
    <source>
        <dbReference type="ARBA" id="ARBA00022741"/>
    </source>
</evidence>
<dbReference type="STRING" id="35622.SAMN04489764_4319"/>
<dbReference type="RefSeq" id="WP_093261419.1">
    <property type="nucleotide sequence ID" value="NZ_FNKK01000002.1"/>
</dbReference>
<dbReference type="Gene3D" id="3.30.70.270">
    <property type="match status" value="1"/>
</dbReference>
<sequence>MYVVLIRTAGNQRYIFSSGKRKEIAGASELIARVNNSWVWDALREEFPGFSRDWRIGAAAAELVVAGAGRIVVLVDDPARGRKLVTRVTTRALCEAPGLDVCGVVVECQPGSLSETIREAERKLQEVREARPGPEIRFPRLPLVEDCASNGLPATEIRPEGKNEPPQARSPVAVAKLNAYESALVRLAQTAGSDRRTMQCIVDRLGLMAEWVAVVHADGNSLGEVFRSLSARAGGLDDADYADMYRDVSAGVDECAEKAFRIALDRIRGGSEEQPPVLPLVLGGDDLTVVCEGEVALPFARHYLEAFEEETARNPLIQKSGYPGLQAAAGVAIVKRNYPFHFAYHLAERLVAEEAKSVKEFGSALAFVVLMESAAPDLKRLRGEGSARSASPYLVGKGSGQGESWEDLERRVAALGRRDPLSGEALIPRGAVHELREGLGLGDEVAAARLEMLRRRFAGEPERRRALDDLTDGVTSDDLTDDALRGLPDAMAAFPFLRVEEAARSTEEAVG</sequence>
<proteinExistence type="predicted"/>
<evidence type="ECO:0000256" key="2">
    <source>
        <dbReference type="ARBA" id="ARBA00023118"/>
    </source>
</evidence>
<dbReference type="GO" id="GO:0000166">
    <property type="term" value="F:nucleotide binding"/>
    <property type="evidence" value="ECO:0007669"/>
    <property type="project" value="UniProtKB-KW"/>
</dbReference>
<dbReference type="EMBL" id="FNKK01000002">
    <property type="protein sequence ID" value="SDR23538.1"/>
    <property type="molecule type" value="Genomic_DNA"/>
</dbReference>
<accession>A0A1H1HEF7</accession>
<dbReference type="GO" id="GO:0051607">
    <property type="term" value="P:defense response to virus"/>
    <property type="evidence" value="ECO:0007669"/>
    <property type="project" value="UniProtKB-KW"/>
</dbReference>
<gene>
    <name evidence="4" type="ORF">SAMN04489764_4319</name>
</gene>
<dbReference type="AlphaFoldDB" id="A0A1H1HEF7"/>
<name>A0A1H1HEF7_9ACTN</name>
<evidence type="ECO:0000313" key="4">
    <source>
        <dbReference type="EMBL" id="SDR23538.1"/>
    </source>
</evidence>
<dbReference type="Pfam" id="PF22335">
    <property type="entry name" value="Cas10-Cmr2_palm2"/>
    <property type="match status" value="1"/>
</dbReference>
<keyword evidence="1" id="KW-0547">Nucleotide-binding</keyword>